<keyword evidence="1" id="KW-1185">Reference proteome</keyword>
<sequence length="67" mass="7679">MRFPSSRPHQRAELGPSFECPCYWVGRFLENENCTLHLHSSVIYCAPCVHMDHGSLQAVRESCPCRT</sequence>
<organism evidence="1 2">
    <name type="scientific">Steinernema glaseri</name>
    <dbReference type="NCBI Taxonomy" id="37863"/>
    <lineage>
        <taxon>Eukaryota</taxon>
        <taxon>Metazoa</taxon>
        <taxon>Ecdysozoa</taxon>
        <taxon>Nematoda</taxon>
        <taxon>Chromadorea</taxon>
        <taxon>Rhabditida</taxon>
        <taxon>Tylenchina</taxon>
        <taxon>Panagrolaimomorpha</taxon>
        <taxon>Strongyloidoidea</taxon>
        <taxon>Steinernematidae</taxon>
        <taxon>Steinernema</taxon>
    </lineage>
</organism>
<evidence type="ECO:0000313" key="1">
    <source>
        <dbReference type="Proteomes" id="UP000095287"/>
    </source>
</evidence>
<accession>A0A1I7YTM2</accession>
<name>A0A1I7YTM2_9BILA</name>
<reference evidence="2" key="1">
    <citation type="submission" date="2016-11" db="UniProtKB">
        <authorList>
            <consortium name="WormBaseParasite"/>
        </authorList>
    </citation>
    <scope>IDENTIFICATION</scope>
</reference>
<dbReference type="WBParaSite" id="L893_g19378.t1">
    <property type="protein sequence ID" value="L893_g19378.t1"/>
    <property type="gene ID" value="L893_g19378"/>
</dbReference>
<proteinExistence type="predicted"/>
<protein>
    <submittedName>
        <fullName evidence="2">Uncharacterized protein</fullName>
    </submittedName>
</protein>
<evidence type="ECO:0000313" key="2">
    <source>
        <dbReference type="WBParaSite" id="L893_g19378.t1"/>
    </source>
</evidence>
<dbReference type="Proteomes" id="UP000095287">
    <property type="component" value="Unplaced"/>
</dbReference>
<dbReference type="AlphaFoldDB" id="A0A1I7YTM2"/>